<evidence type="ECO:0000313" key="1">
    <source>
        <dbReference type="EMBL" id="MFD1872521.1"/>
    </source>
</evidence>
<name>A0ABW4QSG2_9BACT</name>
<dbReference type="Proteomes" id="UP001597197">
    <property type="component" value="Unassembled WGS sequence"/>
</dbReference>
<dbReference type="InterPro" id="IPR058532">
    <property type="entry name" value="YjbR/MT2646/Rv2570-like"/>
</dbReference>
<dbReference type="InterPro" id="IPR038056">
    <property type="entry name" value="YjbR-like_sf"/>
</dbReference>
<sequence>MNIEEYRDFCLSLPGATEELPFGPDTLVFKVGGKIFALTSLQTFASINLKCDPEQAVELRERYDYVLPGFHQNKKHWNTVVIGSGATVFQLQQWITHSYQLVVASLPKARRAELAEAGSSAGF</sequence>
<dbReference type="EMBL" id="JBHUFD010000003">
    <property type="protein sequence ID" value="MFD1872521.1"/>
    <property type="molecule type" value="Genomic_DNA"/>
</dbReference>
<keyword evidence="1" id="KW-0238">DNA-binding</keyword>
<organism evidence="1 2">
    <name type="scientific">Hymenobacter bucti</name>
    <dbReference type="NCBI Taxonomy" id="1844114"/>
    <lineage>
        <taxon>Bacteria</taxon>
        <taxon>Pseudomonadati</taxon>
        <taxon>Bacteroidota</taxon>
        <taxon>Cytophagia</taxon>
        <taxon>Cytophagales</taxon>
        <taxon>Hymenobacteraceae</taxon>
        <taxon>Hymenobacter</taxon>
    </lineage>
</organism>
<dbReference type="SUPFAM" id="SSF142906">
    <property type="entry name" value="YjbR-like"/>
    <property type="match status" value="1"/>
</dbReference>
<reference evidence="2" key="1">
    <citation type="journal article" date="2019" name="Int. J. Syst. Evol. Microbiol.">
        <title>The Global Catalogue of Microorganisms (GCM) 10K type strain sequencing project: providing services to taxonomists for standard genome sequencing and annotation.</title>
        <authorList>
            <consortium name="The Broad Institute Genomics Platform"/>
            <consortium name="The Broad Institute Genome Sequencing Center for Infectious Disease"/>
            <person name="Wu L."/>
            <person name="Ma J."/>
        </authorList>
    </citation>
    <scope>NUCLEOTIDE SEQUENCE [LARGE SCALE GENOMIC DNA]</scope>
    <source>
        <strain evidence="2">CGMCC 1.15795</strain>
    </source>
</reference>
<protein>
    <submittedName>
        <fullName evidence="1">MmcQ/YjbR family DNA-binding protein</fullName>
    </submittedName>
</protein>
<comment type="caution">
    <text evidence="1">The sequence shown here is derived from an EMBL/GenBank/DDBJ whole genome shotgun (WGS) entry which is preliminary data.</text>
</comment>
<keyword evidence="2" id="KW-1185">Reference proteome</keyword>
<dbReference type="GO" id="GO:0003677">
    <property type="term" value="F:DNA binding"/>
    <property type="evidence" value="ECO:0007669"/>
    <property type="project" value="UniProtKB-KW"/>
</dbReference>
<dbReference type="Gene3D" id="3.90.1150.30">
    <property type="match status" value="1"/>
</dbReference>
<dbReference type="PANTHER" id="PTHR35145:SF1">
    <property type="entry name" value="CYTOPLASMIC PROTEIN"/>
    <property type="match status" value="1"/>
</dbReference>
<gene>
    <name evidence="1" type="ORF">ACFSDX_08780</name>
</gene>
<dbReference type="PANTHER" id="PTHR35145">
    <property type="entry name" value="CYTOPLASMIC PROTEIN-RELATED"/>
    <property type="match status" value="1"/>
</dbReference>
<proteinExistence type="predicted"/>
<accession>A0ABW4QSG2</accession>
<dbReference type="InterPro" id="IPR007351">
    <property type="entry name" value="YjbR"/>
</dbReference>
<evidence type="ECO:0000313" key="2">
    <source>
        <dbReference type="Proteomes" id="UP001597197"/>
    </source>
</evidence>
<dbReference type="RefSeq" id="WP_382312958.1">
    <property type="nucleotide sequence ID" value="NZ_JBHUFD010000003.1"/>
</dbReference>
<dbReference type="Pfam" id="PF04237">
    <property type="entry name" value="YjbR"/>
    <property type="match status" value="1"/>
</dbReference>